<name>A0ABM7SW65_9MYCO</name>
<dbReference type="PANTHER" id="PTHR43236">
    <property type="entry name" value="ANTITOXIN HIGA1"/>
    <property type="match status" value="1"/>
</dbReference>
<evidence type="ECO:0000256" key="1">
    <source>
        <dbReference type="ARBA" id="ARBA00007227"/>
    </source>
</evidence>
<dbReference type="Gene3D" id="1.10.10.2910">
    <property type="match status" value="1"/>
</dbReference>
<dbReference type="Gene3D" id="1.10.260.40">
    <property type="entry name" value="lambda repressor-like DNA-binding domains"/>
    <property type="match status" value="1"/>
</dbReference>
<dbReference type="InterPro" id="IPR010982">
    <property type="entry name" value="Lambda_DNA-bd_dom_sf"/>
</dbReference>
<dbReference type="CDD" id="cd00093">
    <property type="entry name" value="HTH_XRE"/>
    <property type="match status" value="1"/>
</dbReference>
<feature type="domain" description="HTH cro/C1-type" evidence="2">
    <location>
        <begin position="8"/>
        <end position="62"/>
    </location>
</feature>
<dbReference type="RefSeq" id="WP_221043166.1">
    <property type="nucleotide sequence ID" value="NZ_AP024828.1"/>
</dbReference>
<organism evidence="3 4">
    <name type="scientific">Mycobacterium senriense</name>
    <dbReference type="NCBI Taxonomy" id="2775496"/>
    <lineage>
        <taxon>Bacteria</taxon>
        <taxon>Bacillati</taxon>
        <taxon>Actinomycetota</taxon>
        <taxon>Actinomycetes</taxon>
        <taxon>Mycobacteriales</taxon>
        <taxon>Mycobacteriaceae</taxon>
        <taxon>Mycobacterium</taxon>
        <taxon>Mycobacterium avium complex (MAC)</taxon>
    </lineage>
</organism>
<evidence type="ECO:0000313" key="3">
    <source>
        <dbReference type="EMBL" id="BCZ24737.1"/>
    </source>
</evidence>
<dbReference type="InterPro" id="IPR001387">
    <property type="entry name" value="Cro/C1-type_HTH"/>
</dbReference>
<sequence>MSGLGDVLAIARKARGLTQAELADMVGTTQPTINRYEAGDRAPEPETVAALAQALGVTEQLLIHGNRFRGALAVDAHMRRQKTTKASLWRQMEARLNLLRVHASFLFEEISMMSDQHVPTFDPDDVPAQHAARLIRAQWRMPLGPVVNLTRWLESAGVLVFEEDFGTHRIDGLSQWVGDHPVMLINANAAPDRKRLTKAHELGHLVLHSNIATEDMEAEANRFAAELLMPLDEIRPELRKVDLGTLAALKREWGVSMQALLERAHGLKTVTPEARTRFYKMMNAKGWKTKEPGSEFIPDERPEFPTRIGDALTAKGFSEERIAEIAGAATPADNPFRAAPTSRLRAL</sequence>
<dbReference type="Pfam" id="PF06114">
    <property type="entry name" value="Peptidase_M78"/>
    <property type="match status" value="1"/>
</dbReference>
<reference evidence="3 4" key="1">
    <citation type="submission" date="2021-07" db="EMBL/GenBank/DDBJ databases">
        <title>Complete genome sequence of nontuberculous Mycobacterium sp. TY59.</title>
        <authorList>
            <person name="Fukushima K."/>
        </authorList>
    </citation>
    <scope>NUCLEOTIDE SEQUENCE [LARGE SCALE GENOMIC DNA]</scope>
    <source>
        <strain evidence="3 4">TY59</strain>
    </source>
</reference>
<accession>A0ABM7SW65</accession>
<dbReference type="InterPro" id="IPR010359">
    <property type="entry name" value="IrrE_HExxH"/>
</dbReference>
<dbReference type="PANTHER" id="PTHR43236:SF1">
    <property type="entry name" value="BLL7220 PROTEIN"/>
    <property type="match status" value="1"/>
</dbReference>
<dbReference type="SUPFAM" id="SSF47413">
    <property type="entry name" value="lambda repressor-like DNA-binding domains"/>
    <property type="match status" value="1"/>
</dbReference>
<dbReference type="Pfam" id="PF01381">
    <property type="entry name" value="HTH_3"/>
    <property type="match status" value="1"/>
</dbReference>
<proteinExistence type="inferred from homology"/>
<dbReference type="PROSITE" id="PS50943">
    <property type="entry name" value="HTH_CROC1"/>
    <property type="match status" value="1"/>
</dbReference>
<protein>
    <recommendedName>
        <fullName evidence="2">HTH cro/C1-type domain-containing protein</fullName>
    </recommendedName>
</protein>
<evidence type="ECO:0000259" key="2">
    <source>
        <dbReference type="PROSITE" id="PS50943"/>
    </source>
</evidence>
<dbReference type="EMBL" id="AP024828">
    <property type="protein sequence ID" value="BCZ24737.1"/>
    <property type="molecule type" value="Genomic_DNA"/>
</dbReference>
<gene>
    <name evidence="3" type="ORF">MTY59_45920</name>
</gene>
<dbReference type="SMART" id="SM00530">
    <property type="entry name" value="HTH_XRE"/>
    <property type="match status" value="1"/>
</dbReference>
<dbReference type="Proteomes" id="UP000826012">
    <property type="component" value="Chromosome"/>
</dbReference>
<evidence type="ECO:0000313" key="4">
    <source>
        <dbReference type="Proteomes" id="UP000826012"/>
    </source>
</evidence>
<comment type="similarity">
    <text evidence="1">Belongs to the short-chain fatty acyl-CoA assimilation regulator (ScfR) family.</text>
</comment>
<keyword evidence="4" id="KW-1185">Reference proteome</keyword>
<dbReference type="InterPro" id="IPR052345">
    <property type="entry name" value="Rad_response_metalloprotease"/>
</dbReference>